<dbReference type="CDD" id="cd06145">
    <property type="entry name" value="REX1_like"/>
    <property type="match status" value="1"/>
</dbReference>
<dbReference type="GO" id="GO:0005634">
    <property type="term" value="C:nucleus"/>
    <property type="evidence" value="ECO:0007669"/>
    <property type="project" value="UniProtKB-SubCell"/>
</dbReference>
<evidence type="ECO:0000256" key="5">
    <source>
        <dbReference type="ARBA" id="ARBA00022839"/>
    </source>
</evidence>
<dbReference type="RefSeq" id="XP_016217810.1">
    <property type="nucleotide sequence ID" value="XM_016354798.1"/>
</dbReference>
<feature type="compositionally biased region" description="Polar residues" evidence="7">
    <location>
        <begin position="13"/>
        <end position="22"/>
    </location>
</feature>
<evidence type="ECO:0000259" key="8">
    <source>
        <dbReference type="SMART" id="SM00479"/>
    </source>
</evidence>
<comment type="similarity">
    <text evidence="2">Belongs to the REXO1/REXO3 family.</text>
</comment>
<feature type="region of interest" description="Disordered" evidence="7">
    <location>
        <begin position="1"/>
        <end position="80"/>
    </location>
</feature>
<protein>
    <recommendedName>
        <fullName evidence="8">Exonuclease domain-containing protein</fullName>
    </recommendedName>
</protein>
<keyword evidence="3" id="KW-0540">Nuclease</keyword>
<dbReference type="FunCoup" id="A0A0D1XYT6">
    <property type="interactions" value="221"/>
</dbReference>
<dbReference type="InterPro" id="IPR047021">
    <property type="entry name" value="REXO1/3/4-like"/>
</dbReference>
<dbReference type="Proteomes" id="UP000053259">
    <property type="component" value="Unassembled WGS sequence"/>
</dbReference>
<comment type="subcellular location">
    <subcellularLocation>
        <location evidence="1">Nucleus</location>
    </subcellularLocation>
</comment>
<evidence type="ECO:0000256" key="7">
    <source>
        <dbReference type="SAM" id="MobiDB-lite"/>
    </source>
</evidence>
<dbReference type="GO" id="GO:0003676">
    <property type="term" value="F:nucleic acid binding"/>
    <property type="evidence" value="ECO:0007669"/>
    <property type="project" value="InterPro"/>
</dbReference>
<evidence type="ECO:0000256" key="2">
    <source>
        <dbReference type="ARBA" id="ARBA00006357"/>
    </source>
</evidence>
<feature type="compositionally biased region" description="Polar residues" evidence="7">
    <location>
        <begin position="33"/>
        <end position="58"/>
    </location>
</feature>
<name>A0A0D1XYT6_9PEZI</name>
<dbReference type="SMART" id="SM00479">
    <property type="entry name" value="EXOIII"/>
    <property type="match status" value="1"/>
</dbReference>
<dbReference type="InterPro" id="IPR036397">
    <property type="entry name" value="RNaseH_sf"/>
</dbReference>
<keyword evidence="6" id="KW-0539">Nucleus</keyword>
<organism evidence="9 10">
    <name type="scientific">Verruconis gallopava</name>
    <dbReference type="NCBI Taxonomy" id="253628"/>
    <lineage>
        <taxon>Eukaryota</taxon>
        <taxon>Fungi</taxon>
        <taxon>Dikarya</taxon>
        <taxon>Ascomycota</taxon>
        <taxon>Pezizomycotina</taxon>
        <taxon>Dothideomycetes</taxon>
        <taxon>Pleosporomycetidae</taxon>
        <taxon>Venturiales</taxon>
        <taxon>Sympoventuriaceae</taxon>
        <taxon>Verruconis</taxon>
    </lineage>
</organism>
<evidence type="ECO:0000256" key="4">
    <source>
        <dbReference type="ARBA" id="ARBA00022801"/>
    </source>
</evidence>
<dbReference type="PANTHER" id="PTHR12801:SF115">
    <property type="entry name" value="FI18136P1-RELATED"/>
    <property type="match status" value="1"/>
</dbReference>
<keyword evidence="10" id="KW-1185">Reference proteome</keyword>
<accession>A0A0D1XYT6</accession>
<dbReference type="HOGENOM" id="CLU_008679_1_0_1"/>
<evidence type="ECO:0000256" key="1">
    <source>
        <dbReference type="ARBA" id="ARBA00004123"/>
    </source>
</evidence>
<dbReference type="OrthoDB" id="206335at2759"/>
<feature type="compositionally biased region" description="Basic and acidic residues" evidence="7">
    <location>
        <begin position="180"/>
        <end position="198"/>
    </location>
</feature>
<dbReference type="GO" id="GO:0004527">
    <property type="term" value="F:exonuclease activity"/>
    <property type="evidence" value="ECO:0007669"/>
    <property type="project" value="UniProtKB-KW"/>
</dbReference>
<gene>
    <name evidence="9" type="ORF">PV09_01845</name>
</gene>
<dbReference type="EMBL" id="KN847532">
    <property type="protein sequence ID" value="KIW07941.1"/>
    <property type="molecule type" value="Genomic_DNA"/>
</dbReference>
<dbReference type="FunFam" id="3.30.420.10:FF:000019">
    <property type="entry name" value="RNA exonuclease NEF-sp"/>
    <property type="match status" value="1"/>
</dbReference>
<evidence type="ECO:0000313" key="9">
    <source>
        <dbReference type="EMBL" id="KIW07941.1"/>
    </source>
</evidence>
<dbReference type="InterPro" id="IPR034922">
    <property type="entry name" value="REX1-like_exo"/>
</dbReference>
<dbReference type="STRING" id="253628.A0A0D1XYT6"/>
<evidence type="ECO:0000256" key="3">
    <source>
        <dbReference type="ARBA" id="ARBA00022722"/>
    </source>
</evidence>
<proteinExistence type="inferred from homology"/>
<evidence type="ECO:0000313" key="10">
    <source>
        <dbReference type="Proteomes" id="UP000053259"/>
    </source>
</evidence>
<sequence length="735" mass="82016">MSRKRSRQHAENDNNIDGSSDSTKVDLVAHGNASPNGNMDIQGSGSKPSNDDNWQEVPSQGKKKRRINPAKGTTNYPSIYHSPNARLQTNVKISDLQHLILYILSDGPAPQWVAIRHRDAIKKVVAITIPGFDPDLFTGRTPLLRVSEQPANIEAVSTNSAYFKDSNTASPADVDTTDANQERKDGSESTPKRVHLSPDDYYPKKLDVAILPATLRPFADMFTHIWPVKAPGDDKYAKIHSPLQSMLLTPLPKSKDEKKKKGPSLAKSNDFVEKLTPITEFIASAQELESSDYVLHPALCETEAAKASLVELRRSTMQSTEHGWIDTATGARDAPEQQASADDVTGGRHVIAIDCEMCKTGDEQLELTRISVLDWDGNIVLDELVKPEAPITDYLTQYSGITEEMLAPVTTRLTDIQKRLQEVIKPSTIIIGHSLDGDFKALRMTHPHIVDTAIIYPHPRGPPLKSSLKWLAQKYLGREIQKSHGTTGHDSVEDAKAVLDLVKQKCQKGHSWGTNEASSESIFNRIKRSPVPKIFRKNPGEEEFRSSAVVDWGNPTRGLGANADVIRGCENDSEVAEQVKRLLVSDDNEAATKGVDFIWARFREVEAVRGWWEKSKTSDNNEMRQQALARYSLTEEEVRAAQPNLQALSQAVANTVKHLSAIYEALPPCTAFIVYSGHGDPREVFRMQALHQQFRDEYRTKKWDQLSVKWTDVEEQQMRRACKKAREGLGFITVK</sequence>
<feature type="region of interest" description="Disordered" evidence="7">
    <location>
        <begin position="164"/>
        <end position="198"/>
    </location>
</feature>
<evidence type="ECO:0000256" key="6">
    <source>
        <dbReference type="ARBA" id="ARBA00023242"/>
    </source>
</evidence>
<dbReference type="InterPro" id="IPR012337">
    <property type="entry name" value="RNaseH-like_sf"/>
</dbReference>
<dbReference type="AlphaFoldDB" id="A0A0D1XYT6"/>
<feature type="domain" description="Exonuclease" evidence="8">
    <location>
        <begin position="349"/>
        <end position="511"/>
    </location>
</feature>
<reference evidence="9 10" key="1">
    <citation type="submission" date="2015-01" db="EMBL/GenBank/DDBJ databases">
        <title>The Genome Sequence of Ochroconis gallopava CBS43764.</title>
        <authorList>
            <consortium name="The Broad Institute Genomics Platform"/>
            <person name="Cuomo C."/>
            <person name="de Hoog S."/>
            <person name="Gorbushina A."/>
            <person name="Stielow B."/>
            <person name="Teixiera M."/>
            <person name="Abouelleil A."/>
            <person name="Chapman S.B."/>
            <person name="Priest M."/>
            <person name="Young S.K."/>
            <person name="Wortman J."/>
            <person name="Nusbaum C."/>
            <person name="Birren B."/>
        </authorList>
    </citation>
    <scope>NUCLEOTIDE SEQUENCE [LARGE SCALE GENOMIC DNA]</scope>
    <source>
        <strain evidence="9 10">CBS 43764</strain>
    </source>
</reference>
<dbReference type="GeneID" id="27309818"/>
<dbReference type="Pfam" id="PF00929">
    <property type="entry name" value="RNase_T"/>
    <property type="match status" value="1"/>
</dbReference>
<keyword evidence="5" id="KW-0269">Exonuclease</keyword>
<dbReference type="VEuPathDB" id="FungiDB:PV09_01845"/>
<dbReference type="InterPro" id="IPR013520">
    <property type="entry name" value="Ribonucl_H"/>
</dbReference>
<dbReference type="InParanoid" id="A0A0D1XYT6"/>
<dbReference type="Gene3D" id="3.30.420.10">
    <property type="entry name" value="Ribonuclease H-like superfamily/Ribonuclease H"/>
    <property type="match status" value="1"/>
</dbReference>
<dbReference type="PANTHER" id="PTHR12801">
    <property type="entry name" value="RNA EXONUCLEASE REXO1 / RECO3 FAMILY MEMBER-RELATED"/>
    <property type="match status" value="1"/>
</dbReference>
<dbReference type="SUPFAM" id="SSF53098">
    <property type="entry name" value="Ribonuclease H-like"/>
    <property type="match status" value="1"/>
</dbReference>
<keyword evidence="4" id="KW-0378">Hydrolase</keyword>